<name>W6XKL9_COCC2</name>
<dbReference type="AlphaFoldDB" id="W6XKL9"/>
<dbReference type="GO" id="GO:0005739">
    <property type="term" value="C:mitochondrion"/>
    <property type="evidence" value="ECO:0007669"/>
    <property type="project" value="UniProtKB-SubCell"/>
</dbReference>
<evidence type="ECO:0000256" key="2">
    <source>
        <dbReference type="ARBA" id="ARBA00005543"/>
    </source>
</evidence>
<dbReference type="OrthoDB" id="2831558at2759"/>
<dbReference type="eggNOG" id="ENOG502SIYK">
    <property type="taxonomic scope" value="Eukaryota"/>
</dbReference>
<evidence type="ECO:0000259" key="7">
    <source>
        <dbReference type="Pfam" id="PF01636"/>
    </source>
</evidence>
<dbReference type="Proteomes" id="UP000053841">
    <property type="component" value="Unassembled WGS sequence"/>
</dbReference>
<dbReference type="InterPro" id="IPR002575">
    <property type="entry name" value="Aminoglycoside_PTrfase"/>
</dbReference>
<comment type="similarity">
    <text evidence="2">Belongs to the AIM9 family.</text>
</comment>
<dbReference type="InterPro" id="IPR051035">
    <property type="entry name" value="Mito_inheritance_9"/>
</dbReference>
<evidence type="ECO:0000256" key="4">
    <source>
        <dbReference type="ARBA" id="ARBA00022946"/>
    </source>
</evidence>
<keyword evidence="9" id="KW-1185">Reference proteome</keyword>
<dbReference type="KEGG" id="bze:COCCADRAFT_110898"/>
<comment type="subcellular location">
    <subcellularLocation>
        <location evidence="1">Mitochondrion</location>
    </subcellularLocation>
</comment>
<evidence type="ECO:0000313" key="8">
    <source>
        <dbReference type="EMBL" id="EUC27742.1"/>
    </source>
</evidence>
<dbReference type="HOGENOM" id="CLU_019189_3_0_1"/>
<dbReference type="Gene3D" id="3.30.200.20">
    <property type="entry name" value="Phosphorylase Kinase, domain 1"/>
    <property type="match status" value="1"/>
</dbReference>
<organism evidence="8 9">
    <name type="scientific">Cochliobolus carbonum (strain 26-R-13)</name>
    <name type="common">Maize leaf spot fungus</name>
    <name type="synonym">Bipolaris zeicola</name>
    <dbReference type="NCBI Taxonomy" id="930089"/>
    <lineage>
        <taxon>Eukaryota</taxon>
        <taxon>Fungi</taxon>
        <taxon>Dikarya</taxon>
        <taxon>Ascomycota</taxon>
        <taxon>Pezizomycotina</taxon>
        <taxon>Dothideomycetes</taxon>
        <taxon>Pleosporomycetidae</taxon>
        <taxon>Pleosporales</taxon>
        <taxon>Pleosporineae</taxon>
        <taxon>Pleosporaceae</taxon>
        <taxon>Bipolaris</taxon>
    </lineage>
</organism>
<reference evidence="8 9" key="1">
    <citation type="journal article" date="2013" name="PLoS Genet.">
        <title>Comparative genome structure, secondary metabolite, and effector coding capacity across Cochliobolus pathogens.</title>
        <authorList>
            <person name="Condon B.J."/>
            <person name="Leng Y."/>
            <person name="Wu D."/>
            <person name="Bushley K.E."/>
            <person name="Ohm R.A."/>
            <person name="Otillar R."/>
            <person name="Martin J."/>
            <person name="Schackwitz W."/>
            <person name="Grimwood J."/>
            <person name="MohdZainudin N."/>
            <person name="Xue C."/>
            <person name="Wang R."/>
            <person name="Manning V.A."/>
            <person name="Dhillon B."/>
            <person name="Tu Z.J."/>
            <person name="Steffenson B.J."/>
            <person name="Salamov A."/>
            <person name="Sun H."/>
            <person name="Lowry S."/>
            <person name="LaButti K."/>
            <person name="Han J."/>
            <person name="Copeland A."/>
            <person name="Lindquist E."/>
            <person name="Barry K."/>
            <person name="Schmutz J."/>
            <person name="Baker S.E."/>
            <person name="Ciuffetti L.M."/>
            <person name="Grigoriev I.V."/>
            <person name="Zhong S."/>
            <person name="Turgeon B.G."/>
        </authorList>
    </citation>
    <scope>NUCLEOTIDE SEQUENCE [LARGE SCALE GENOMIC DNA]</scope>
    <source>
        <strain evidence="8 9">26-R-13</strain>
    </source>
</reference>
<keyword evidence="4" id="KW-0809">Transit peptide</keyword>
<dbReference type="STRING" id="930089.W6XKL9"/>
<protein>
    <recommendedName>
        <fullName evidence="3">Altered inheritance of mitochondria protein 9, mitochondrial</fullName>
    </recommendedName>
    <alternativeName>
        <fullName evidence="6">Found in mitochondrial proteome protein 29</fullName>
    </alternativeName>
</protein>
<evidence type="ECO:0000256" key="5">
    <source>
        <dbReference type="ARBA" id="ARBA00023128"/>
    </source>
</evidence>
<dbReference type="PANTHER" id="PTHR36091">
    <property type="entry name" value="ALTERED INHERITANCE OF MITOCHONDRIA PROTEIN 9, MITOCHONDRIAL"/>
    <property type="match status" value="1"/>
</dbReference>
<accession>W6XKL9</accession>
<evidence type="ECO:0000256" key="1">
    <source>
        <dbReference type="ARBA" id="ARBA00004173"/>
    </source>
</evidence>
<keyword evidence="5" id="KW-0496">Mitochondrion</keyword>
<gene>
    <name evidence="8" type="ORF">COCCADRAFT_110898</name>
</gene>
<dbReference type="RefSeq" id="XP_007717960.1">
    <property type="nucleotide sequence ID" value="XM_007719770.1"/>
</dbReference>
<dbReference type="SUPFAM" id="SSF56112">
    <property type="entry name" value="Protein kinase-like (PK-like)"/>
    <property type="match status" value="1"/>
</dbReference>
<dbReference type="Pfam" id="PF01636">
    <property type="entry name" value="APH"/>
    <property type="match status" value="1"/>
</dbReference>
<evidence type="ECO:0000313" key="9">
    <source>
        <dbReference type="Proteomes" id="UP000053841"/>
    </source>
</evidence>
<feature type="domain" description="Aminoglycoside phosphotransferase" evidence="7">
    <location>
        <begin position="75"/>
        <end position="187"/>
    </location>
</feature>
<dbReference type="EMBL" id="KI964883">
    <property type="protein sequence ID" value="EUC27742.1"/>
    <property type="molecule type" value="Genomic_DNA"/>
</dbReference>
<evidence type="ECO:0000256" key="6">
    <source>
        <dbReference type="ARBA" id="ARBA00031849"/>
    </source>
</evidence>
<dbReference type="PANTHER" id="PTHR36091:SF1">
    <property type="entry name" value="ALTERED INHERITANCE OF MITOCHONDRIA PROTEIN 9, MITOCHONDRIAL"/>
    <property type="match status" value="1"/>
</dbReference>
<evidence type="ECO:0000256" key="3">
    <source>
        <dbReference type="ARBA" id="ARBA00016197"/>
    </source>
</evidence>
<dbReference type="GeneID" id="19144195"/>
<sequence length="523" mass="59953">MFPNGSSKFFYRTKPSNAGPDPYHYTSGRWLRKDAIQQESHFLHFDFDALCRKVLALCPNSTSITSYDKKEGGFNRVFIFHTDSAERIVARLPFGSAGPPRLSTNSEVATIKYLQAETEVPIPKILDWSDNPSNPIGSEYIIMEHAPGIRLLEKWPTMDMDQQIRFAGLIAKQLAEMANIKFPAYGSLYFADTPYLPPSKLPFNEEFCIGPHCGHMYWNCMPIQPKFYHDVKPNQGPWTNLADYTDGLIDSGISRIPPLEPAVKRPRYKGSIETHKSLLKEARTMLKEMSKSPKIQSVASPAMFHPSLDKRNIFVSEDDPTIVTSIIDWQSTSIEPAFWYANQFPDFTHPPPDIFDFLDSNPLISARARAYHISLRIFATNFSTARSMEESFFRPFVCCQRTWEDGAAFFCQELIETSEVWKELGLASQCPFSPPLHDELAVHKKDHRRFKASQELLDALVSLLNVSDEGWVPLKDWEDTKVAHQKAFRDFLQEVHELDQPDDDDPIQSEDDLRELWPFDLEE</sequence>
<proteinExistence type="inferred from homology"/>
<dbReference type="InterPro" id="IPR011009">
    <property type="entry name" value="Kinase-like_dom_sf"/>
</dbReference>